<accession>A0A0P6XLC6</accession>
<comment type="similarity">
    <text evidence="2">Belongs to the DsbD family.</text>
</comment>
<evidence type="ECO:0000313" key="8">
    <source>
        <dbReference type="EMBL" id="KPL72559.1"/>
    </source>
</evidence>
<keyword evidence="3 6" id="KW-0812">Transmembrane</keyword>
<evidence type="ECO:0000256" key="4">
    <source>
        <dbReference type="ARBA" id="ARBA00022989"/>
    </source>
</evidence>
<evidence type="ECO:0000313" key="9">
    <source>
        <dbReference type="Proteomes" id="UP000050430"/>
    </source>
</evidence>
<dbReference type="InterPro" id="IPR003834">
    <property type="entry name" value="Cyt_c_assmbl_TM_dom"/>
</dbReference>
<sequence length="238" mass="25685">MTVTIGLAFIAGLASFFTPCVISLMPAYIGYLGGRAASNSTDEVLANRWMIISHGLFFILGFSLVFIGLGLAASAIGVLLFGIRIWLARIGGILVILFGLHLIGVLHIQWLDYDLRPTTKIEKNQGLFSSFLMGVFFSAGWSPCVGPILGGILTLAANETSISTGFWLLTAYSLGFAIPFLLMAIGINWIKNYWKFPNRIAHSIEIMMGIVLVVLGILLLTGLYEQLAILGSGINLGI</sequence>
<evidence type="ECO:0000256" key="6">
    <source>
        <dbReference type="SAM" id="Phobius"/>
    </source>
</evidence>
<evidence type="ECO:0000259" key="7">
    <source>
        <dbReference type="Pfam" id="PF02683"/>
    </source>
</evidence>
<feature type="transmembrane region" description="Helical" evidence="6">
    <location>
        <begin position="7"/>
        <end position="31"/>
    </location>
</feature>
<feature type="transmembrane region" description="Helical" evidence="6">
    <location>
        <begin position="90"/>
        <end position="111"/>
    </location>
</feature>
<dbReference type="RefSeq" id="WP_062421394.1">
    <property type="nucleotide sequence ID" value="NZ_BBYA01000008.1"/>
</dbReference>
<feature type="transmembrane region" description="Helical" evidence="6">
    <location>
        <begin position="51"/>
        <end position="83"/>
    </location>
</feature>
<keyword evidence="4 6" id="KW-1133">Transmembrane helix</keyword>
<feature type="transmembrane region" description="Helical" evidence="6">
    <location>
        <begin position="131"/>
        <end position="154"/>
    </location>
</feature>
<dbReference type="OrthoDB" id="9803065at2"/>
<proteinExistence type="inferred from homology"/>
<gene>
    <name evidence="8" type="ORF">ADM99_05425</name>
</gene>
<dbReference type="GO" id="GO:0017004">
    <property type="term" value="P:cytochrome complex assembly"/>
    <property type="evidence" value="ECO:0007669"/>
    <property type="project" value="InterPro"/>
</dbReference>
<organism evidence="8 9">
    <name type="scientific">Leptolinea tardivitalis</name>
    <dbReference type="NCBI Taxonomy" id="229920"/>
    <lineage>
        <taxon>Bacteria</taxon>
        <taxon>Bacillati</taxon>
        <taxon>Chloroflexota</taxon>
        <taxon>Anaerolineae</taxon>
        <taxon>Anaerolineales</taxon>
        <taxon>Anaerolineaceae</taxon>
        <taxon>Leptolinea</taxon>
    </lineage>
</organism>
<dbReference type="PANTHER" id="PTHR31272:SF4">
    <property type="entry name" value="CYTOCHROME C-TYPE BIOGENESIS PROTEIN HI_1454-RELATED"/>
    <property type="match status" value="1"/>
</dbReference>
<reference evidence="8 9" key="1">
    <citation type="submission" date="2015-07" db="EMBL/GenBank/DDBJ databases">
        <title>Genome sequence of Leptolinea tardivitalis DSM 16556.</title>
        <authorList>
            <person name="Hemp J."/>
            <person name="Ward L.M."/>
            <person name="Pace L.A."/>
            <person name="Fischer W.W."/>
        </authorList>
    </citation>
    <scope>NUCLEOTIDE SEQUENCE [LARGE SCALE GENOMIC DNA]</scope>
    <source>
        <strain evidence="8 9">YMTK-2</strain>
    </source>
</reference>
<dbReference type="PANTHER" id="PTHR31272">
    <property type="entry name" value="CYTOCHROME C-TYPE BIOGENESIS PROTEIN HI_1454-RELATED"/>
    <property type="match status" value="1"/>
</dbReference>
<dbReference type="InterPro" id="IPR051790">
    <property type="entry name" value="Cytochrome_c-biogenesis_DsbD"/>
</dbReference>
<evidence type="ECO:0000256" key="3">
    <source>
        <dbReference type="ARBA" id="ARBA00022692"/>
    </source>
</evidence>
<dbReference type="Pfam" id="PF02683">
    <property type="entry name" value="DsbD_TM"/>
    <property type="match status" value="1"/>
</dbReference>
<dbReference type="AlphaFoldDB" id="A0A0P6XLC6"/>
<dbReference type="EMBL" id="LGCK01000007">
    <property type="protein sequence ID" value="KPL72559.1"/>
    <property type="molecule type" value="Genomic_DNA"/>
</dbReference>
<keyword evidence="5 6" id="KW-0472">Membrane</keyword>
<evidence type="ECO:0000256" key="2">
    <source>
        <dbReference type="ARBA" id="ARBA00006143"/>
    </source>
</evidence>
<feature type="transmembrane region" description="Helical" evidence="6">
    <location>
        <begin position="166"/>
        <end position="190"/>
    </location>
</feature>
<feature type="domain" description="Cytochrome C biogenesis protein transmembrane" evidence="7">
    <location>
        <begin position="2"/>
        <end position="190"/>
    </location>
</feature>
<dbReference type="GO" id="GO:0016020">
    <property type="term" value="C:membrane"/>
    <property type="evidence" value="ECO:0007669"/>
    <property type="project" value="UniProtKB-SubCell"/>
</dbReference>
<dbReference type="STRING" id="229920.ADM99_05425"/>
<comment type="subcellular location">
    <subcellularLocation>
        <location evidence="1">Membrane</location>
        <topology evidence="1">Multi-pass membrane protein</topology>
    </subcellularLocation>
</comment>
<dbReference type="PATRIC" id="fig|229920.5.peg.1055"/>
<dbReference type="Proteomes" id="UP000050430">
    <property type="component" value="Unassembled WGS sequence"/>
</dbReference>
<keyword evidence="9" id="KW-1185">Reference proteome</keyword>
<protein>
    <recommendedName>
        <fullName evidence="7">Cytochrome C biogenesis protein transmembrane domain-containing protein</fullName>
    </recommendedName>
</protein>
<evidence type="ECO:0000256" key="5">
    <source>
        <dbReference type="ARBA" id="ARBA00023136"/>
    </source>
</evidence>
<feature type="transmembrane region" description="Helical" evidence="6">
    <location>
        <begin position="202"/>
        <end position="224"/>
    </location>
</feature>
<comment type="caution">
    <text evidence="8">The sequence shown here is derived from an EMBL/GenBank/DDBJ whole genome shotgun (WGS) entry which is preliminary data.</text>
</comment>
<evidence type="ECO:0000256" key="1">
    <source>
        <dbReference type="ARBA" id="ARBA00004141"/>
    </source>
</evidence>
<name>A0A0P6XLC6_9CHLR</name>